<dbReference type="Pfam" id="PF24512">
    <property type="entry name" value="DUF7592"/>
    <property type="match status" value="1"/>
</dbReference>
<dbReference type="PANTHER" id="PTHR47920:SF1">
    <property type="entry name" value="CUB-LIKE DOMAIN-CONTAINING PROTEIN"/>
    <property type="match status" value="1"/>
</dbReference>
<dbReference type="eggNOG" id="ENOG502TGXF">
    <property type="taxonomic scope" value="Eukaryota"/>
</dbReference>
<proteinExistence type="predicted"/>
<dbReference type="InterPro" id="IPR056013">
    <property type="entry name" value="DUF7591"/>
</dbReference>
<dbReference type="InterPro" id="IPR056014">
    <property type="entry name" value="DUF7592"/>
</dbReference>
<dbReference type="AlphaFoldDB" id="A0A1I7T109"/>
<dbReference type="Pfam" id="PF24511">
    <property type="entry name" value="DUF7591"/>
    <property type="match status" value="1"/>
</dbReference>
<dbReference type="Pfam" id="PF02408">
    <property type="entry name" value="CUB_2"/>
    <property type="match status" value="1"/>
</dbReference>
<feature type="domain" description="DUF7591" evidence="2">
    <location>
        <begin position="231"/>
        <end position="333"/>
    </location>
</feature>
<dbReference type="WBParaSite" id="Csp11.Scaffold457.g1373.t1">
    <property type="protein sequence ID" value="Csp11.Scaffold457.g1373.t1"/>
    <property type="gene ID" value="Csp11.Scaffold457.g1373"/>
</dbReference>
<dbReference type="PANTHER" id="PTHR47920">
    <property type="entry name" value="PROTEIN CBG13378-RELATED"/>
    <property type="match status" value="1"/>
</dbReference>
<evidence type="ECO:0000259" key="1">
    <source>
        <dbReference type="Pfam" id="PF02408"/>
    </source>
</evidence>
<feature type="domain" description="CUB-like" evidence="1">
    <location>
        <begin position="5"/>
        <end position="118"/>
    </location>
</feature>
<name>A0A1I7T109_9PELO</name>
<organism evidence="4 5">
    <name type="scientific">Caenorhabditis tropicalis</name>
    <dbReference type="NCBI Taxonomy" id="1561998"/>
    <lineage>
        <taxon>Eukaryota</taxon>
        <taxon>Metazoa</taxon>
        <taxon>Ecdysozoa</taxon>
        <taxon>Nematoda</taxon>
        <taxon>Chromadorea</taxon>
        <taxon>Rhabditida</taxon>
        <taxon>Rhabditina</taxon>
        <taxon>Rhabditomorpha</taxon>
        <taxon>Rhabditoidea</taxon>
        <taxon>Rhabditidae</taxon>
        <taxon>Peloderinae</taxon>
        <taxon>Caenorhabditis</taxon>
    </lineage>
</organism>
<protein>
    <submittedName>
        <fullName evidence="5">CUB_2 domain-containing protein</fullName>
    </submittedName>
</protein>
<accession>A0A1I7T109</accession>
<evidence type="ECO:0000313" key="4">
    <source>
        <dbReference type="Proteomes" id="UP000095282"/>
    </source>
</evidence>
<reference evidence="5" key="1">
    <citation type="submission" date="2016-11" db="UniProtKB">
        <authorList>
            <consortium name="WormBaseParasite"/>
        </authorList>
    </citation>
    <scope>IDENTIFICATION</scope>
</reference>
<evidence type="ECO:0000259" key="3">
    <source>
        <dbReference type="Pfam" id="PF24512"/>
    </source>
</evidence>
<evidence type="ECO:0000259" key="2">
    <source>
        <dbReference type="Pfam" id="PF24511"/>
    </source>
</evidence>
<feature type="domain" description="DUF7592" evidence="3">
    <location>
        <begin position="133"/>
        <end position="213"/>
    </location>
</feature>
<sequence>MRKIQTDCAGSQTINPPTNISIPWFYPTTWNYTQTDTPQYAPSQNCSWIINIPKGMYAIFTFSANTNNETALRITDSTGYTTIIESSVPFFLLDPSFRVDLQATKNGSLGMGVTWYNVRQTASTTEQIHSNGSPLIAYSTEFDNPTVIQSDTKVSLLALPPTLIITDATELLRNTQIFDGPDINSTHVGNLYQILISGKSFVSSGKYLTIYSLFPGYGTLGNSVILQDYFNVKDFKSYKAINCISLITTCEFDIDASDGTAVAIRYTPSYFFIKDVSMPQTNVLSVYTDFVTPAHKLADYTSTTSKTDVPQKINGVFTSFLLNKDKAKVIMSSNAENAGWTSGFNGRRGFFYSPNYSFNSSSQDFSEKIQTSSSISNISYTIERAAIQGSATLNVIISKNQKSVIDTTYSVTNFPSGPVSAEGDQISVTYKSNGAWTTGSFVSFQIDKSATANGILIAVLISLWNLFSI</sequence>
<dbReference type="Proteomes" id="UP000095282">
    <property type="component" value="Unplaced"/>
</dbReference>
<dbReference type="InterPro" id="IPR003366">
    <property type="entry name" value="CUB-like_dom"/>
</dbReference>
<dbReference type="STRING" id="1561998.A0A1I7T109"/>
<keyword evidence="4" id="KW-1185">Reference proteome</keyword>
<evidence type="ECO:0000313" key="5">
    <source>
        <dbReference type="WBParaSite" id="Csp11.Scaffold457.g1373.t1"/>
    </source>
</evidence>